<gene>
    <name evidence="1" type="ORF">CISIN_1g0354272mg</name>
</gene>
<dbReference type="EMBL" id="KK784932">
    <property type="protein sequence ID" value="KDO60471.1"/>
    <property type="molecule type" value="Genomic_DNA"/>
</dbReference>
<evidence type="ECO:0000313" key="1">
    <source>
        <dbReference type="EMBL" id="KDO60471.1"/>
    </source>
</evidence>
<evidence type="ECO:0000313" key="2">
    <source>
        <dbReference type="Proteomes" id="UP000027120"/>
    </source>
</evidence>
<keyword evidence="2" id="KW-1185">Reference proteome</keyword>
<proteinExistence type="predicted"/>
<name>A0A067FB85_CITSI</name>
<feature type="non-terminal residue" evidence="1">
    <location>
        <position position="1"/>
    </location>
</feature>
<dbReference type="Proteomes" id="UP000027120">
    <property type="component" value="Unassembled WGS sequence"/>
</dbReference>
<sequence length="8" mass="1025">LQEEHLTR</sequence>
<reference evidence="1 2" key="1">
    <citation type="submission" date="2014-04" db="EMBL/GenBank/DDBJ databases">
        <authorList>
            <consortium name="International Citrus Genome Consortium"/>
            <person name="Gmitter F."/>
            <person name="Chen C."/>
            <person name="Farmerie W."/>
            <person name="Harkins T."/>
            <person name="Desany B."/>
            <person name="Mohiuddin M."/>
            <person name="Kodira C."/>
            <person name="Borodovsky M."/>
            <person name="Lomsadze A."/>
            <person name="Burns P."/>
            <person name="Jenkins J."/>
            <person name="Prochnik S."/>
            <person name="Shu S."/>
            <person name="Chapman J."/>
            <person name="Pitluck S."/>
            <person name="Schmutz J."/>
            <person name="Rokhsar D."/>
        </authorList>
    </citation>
    <scope>NUCLEOTIDE SEQUENCE</scope>
</reference>
<accession>A0A067FB85</accession>
<organism evidence="1 2">
    <name type="scientific">Citrus sinensis</name>
    <name type="common">Sweet orange</name>
    <name type="synonym">Citrus aurantium var. sinensis</name>
    <dbReference type="NCBI Taxonomy" id="2711"/>
    <lineage>
        <taxon>Eukaryota</taxon>
        <taxon>Viridiplantae</taxon>
        <taxon>Streptophyta</taxon>
        <taxon>Embryophyta</taxon>
        <taxon>Tracheophyta</taxon>
        <taxon>Spermatophyta</taxon>
        <taxon>Magnoliopsida</taxon>
        <taxon>eudicotyledons</taxon>
        <taxon>Gunneridae</taxon>
        <taxon>Pentapetalae</taxon>
        <taxon>rosids</taxon>
        <taxon>malvids</taxon>
        <taxon>Sapindales</taxon>
        <taxon>Rutaceae</taxon>
        <taxon>Aurantioideae</taxon>
        <taxon>Citrus</taxon>
    </lineage>
</organism>
<protein>
    <submittedName>
        <fullName evidence="1">Uncharacterized protein</fullName>
    </submittedName>
</protein>